<name>H1HNM0_9BACT</name>
<dbReference type="Proteomes" id="UP000003167">
    <property type="component" value="Unassembled WGS sequence"/>
</dbReference>
<reference evidence="1 2" key="1">
    <citation type="submission" date="2011-12" db="EMBL/GenBank/DDBJ databases">
        <title>The Genome Sequence of Prevotella maculosa OT 289.</title>
        <authorList>
            <consortium name="The Broad Institute Genome Sequencing Platform"/>
            <person name="Earl A."/>
            <person name="Ward D."/>
            <person name="Feldgarden M."/>
            <person name="Gevers D."/>
            <person name="Izard J."/>
            <person name="Blanton J.M."/>
            <person name="Mathney J."/>
            <person name="Tanner A.C."/>
            <person name="Dewhirst F.E."/>
            <person name="Young S.K."/>
            <person name="Zeng Q."/>
            <person name="Gargeya S."/>
            <person name="Fitzgerald M."/>
            <person name="Haas B."/>
            <person name="Abouelleil A."/>
            <person name="Alvarado L."/>
            <person name="Arachchi H.M."/>
            <person name="Berlin A."/>
            <person name="Chapman S.B."/>
            <person name="Gearin G."/>
            <person name="Goldberg J."/>
            <person name="Griggs A."/>
            <person name="Gujja S."/>
            <person name="Hansen M."/>
            <person name="Heiman D."/>
            <person name="Howarth C."/>
            <person name="Larimer J."/>
            <person name="Lui A."/>
            <person name="MacDonald P.J.P."/>
            <person name="McCowen C."/>
            <person name="Montmayeur A."/>
            <person name="Murphy C."/>
            <person name="Neiman D."/>
            <person name="Pearson M."/>
            <person name="Priest M."/>
            <person name="Roberts A."/>
            <person name="Saif S."/>
            <person name="Shea T."/>
            <person name="Sisk P."/>
            <person name="Stolte C."/>
            <person name="Sykes S."/>
            <person name="Wortman J."/>
            <person name="Nusbaum C."/>
            <person name="Birren B."/>
        </authorList>
    </citation>
    <scope>NUCLEOTIDE SEQUENCE [LARGE SCALE GENOMIC DNA]</scope>
    <source>
        <strain evidence="1 2">OT 289</strain>
    </source>
</reference>
<accession>H1HNM0</accession>
<gene>
    <name evidence="1" type="ORF">HMPREF9944_01764</name>
</gene>
<proteinExistence type="predicted"/>
<dbReference type="EMBL" id="AGEK01000030">
    <property type="protein sequence ID" value="EHO68899.1"/>
    <property type="molecule type" value="Genomic_DNA"/>
</dbReference>
<comment type="caution">
    <text evidence="1">The sequence shown here is derived from an EMBL/GenBank/DDBJ whole genome shotgun (WGS) entry which is preliminary data.</text>
</comment>
<evidence type="ECO:0000313" key="2">
    <source>
        <dbReference type="Proteomes" id="UP000003167"/>
    </source>
</evidence>
<organism evidence="1 2">
    <name type="scientific">Segatella maculosa OT 289</name>
    <dbReference type="NCBI Taxonomy" id="999422"/>
    <lineage>
        <taxon>Bacteria</taxon>
        <taxon>Pseudomonadati</taxon>
        <taxon>Bacteroidota</taxon>
        <taxon>Bacteroidia</taxon>
        <taxon>Bacteroidales</taxon>
        <taxon>Prevotellaceae</taxon>
        <taxon>Segatella</taxon>
    </lineage>
</organism>
<dbReference type="RefSeq" id="WP_008565764.1">
    <property type="nucleotide sequence ID" value="NZ_JH594505.1"/>
</dbReference>
<dbReference type="STRING" id="999422.HMPREF9944_01764"/>
<dbReference type="AlphaFoldDB" id="H1HNM0"/>
<sequence length="79" mass="9127">MTSMELNQELFRQLAIVASDENLMRKTIKAIKRIIEKKEEQDTTEQILASPAMMEIIHKGDEEIADGNVTPIKLEELWK</sequence>
<dbReference type="HOGENOM" id="CLU_193769_0_0_10"/>
<dbReference type="OrthoDB" id="1524837at2"/>
<evidence type="ECO:0000313" key="1">
    <source>
        <dbReference type="EMBL" id="EHO68899.1"/>
    </source>
</evidence>
<dbReference type="PATRIC" id="fig|999422.3.peg.1857"/>
<keyword evidence="2" id="KW-1185">Reference proteome</keyword>
<protein>
    <submittedName>
        <fullName evidence="1">Uncharacterized protein</fullName>
    </submittedName>
</protein>